<name>A0A3B0VW64_9ZZZZ</name>
<dbReference type="EMBL" id="UOFA01000335">
    <property type="protein sequence ID" value="VAW47311.1"/>
    <property type="molecule type" value="Genomic_DNA"/>
</dbReference>
<dbReference type="InterPro" id="IPR008962">
    <property type="entry name" value="PapD-like_sf"/>
</dbReference>
<gene>
    <name evidence="1" type="ORF">MNBD_GAMMA02-1232</name>
</gene>
<proteinExistence type="predicted"/>
<evidence type="ECO:0000313" key="1">
    <source>
        <dbReference type="EMBL" id="VAW47311.1"/>
    </source>
</evidence>
<dbReference type="AlphaFoldDB" id="A0A3B0VW64"/>
<organism evidence="1">
    <name type="scientific">hydrothermal vent metagenome</name>
    <dbReference type="NCBI Taxonomy" id="652676"/>
    <lineage>
        <taxon>unclassified sequences</taxon>
        <taxon>metagenomes</taxon>
        <taxon>ecological metagenomes</taxon>
    </lineage>
</organism>
<protein>
    <recommendedName>
        <fullName evidence="2">Pili assembly chaperone N-terminal domain-containing protein</fullName>
    </recommendedName>
</protein>
<evidence type="ECO:0008006" key="2">
    <source>
        <dbReference type="Google" id="ProtNLM"/>
    </source>
</evidence>
<sequence length="290" mass="33032">MKLHKNMYIPSFYLLAIFSIYSTTSFAQVGVSPRLLELSHDAIDKTHAFRLFNFSKSDIEVNLEIANWTMDEMNELQVIASDNLSLDQWTVVNPLHFKVNAGSSQTIRLAFRAPADIPAGEYRTILYFNQVITDNFPDKKQLRSKFRIGAAIYLQVGEKLPAAKINSVKLDNHNITLDVTNSGNTHVRFNGYWALWNQQPNDTAFSLMIKQKNETQSTQSINGLVSYGKMPTTPLLPKHSRLYKIKKPQTITAINQRLTFQFVGEFVNQHQLLTIPIDTQNQSHTTNIAQ</sequence>
<dbReference type="SUPFAM" id="SSF49354">
    <property type="entry name" value="PapD-like"/>
    <property type="match status" value="1"/>
</dbReference>
<reference evidence="1" key="1">
    <citation type="submission" date="2018-06" db="EMBL/GenBank/DDBJ databases">
        <authorList>
            <person name="Zhirakovskaya E."/>
        </authorList>
    </citation>
    <scope>NUCLEOTIDE SEQUENCE</scope>
</reference>
<accession>A0A3B0VW64</accession>